<organism evidence="3 4">
    <name type="scientific">Stentor coeruleus</name>
    <dbReference type="NCBI Taxonomy" id="5963"/>
    <lineage>
        <taxon>Eukaryota</taxon>
        <taxon>Sar</taxon>
        <taxon>Alveolata</taxon>
        <taxon>Ciliophora</taxon>
        <taxon>Postciliodesmatophora</taxon>
        <taxon>Heterotrichea</taxon>
        <taxon>Heterotrichida</taxon>
        <taxon>Stentoridae</taxon>
        <taxon>Stentor</taxon>
    </lineage>
</organism>
<accession>A0A1R2D434</accession>
<evidence type="ECO:0000256" key="1">
    <source>
        <dbReference type="SAM" id="Coils"/>
    </source>
</evidence>
<evidence type="ECO:0000256" key="2">
    <source>
        <dbReference type="SAM" id="MobiDB-lite"/>
    </source>
</evidence>
<evidence type="ECO:0000313" key="4">
    <source>
        <dbReference type="Proteomes" id="UP000187209"/>
    </source>
</evidence>
<keyword evidence="1" id="KW-0175">Coiled coil</keyword>
<dbReference type="EMBL" id="MPUH01000005">
    <property type="protein sequence ID" value="OMJ95976.1"/>
    <property type="molecule type" value="Genomic_DNA"/>
</dbReference>
<proteinExistence type="predicted"/>
<keyword evidence="4" id="KW-1185">Reference proteome</keyword>
<evidence type="ECO:0008006" key="5">
    <source>
        <dbReference type="Google" id="ProtNLM"/>
    </source>
</evidence>
<protein>
    <recommendedName>
        <fullName evidence="5">C2 NT-type domain-containing protein</fullName>
    </recommendedName>
</protein>
<dbReference type="Proteomes" id="UP000187209">
    <property type="component" value="Unassembled WGS sequence"/>
</dbReference>
<feature type="region of interest" description="Disordered" evidence="2">
    <location>
        <begin position="317"/>
        <end position="338"/>
    </location>
</feature>
<comment type="caution">
    <text evidence="3">The sequence shown here is derived from an EMBL/GenBank/DDBJ whole genome shotgun (WGS) entry which is preliminary data.</text>
</comment>
<feature type="compositionally biased region" description="Basic and acidic residues" evidence="2">
    <location>
        <begin position="328"/>
        <end position="338"/>
    </location>
</feature>
<sequence length="338" mass="39045">MHNYVRNDTKKIIQKGESTTVVKITEVTLNNNIAKFPGSKVFCKIEYLGQEFKSKNQNMPGRGDFFEIKIGDCREITIKVCVKGLILGEKEVAECCVNVEEVDGKKNRQNLVWLGAKVGEIEVFVSCLKENCNMSTQSTCNSLDMREDFGKDASHLDLDLFKPMNFFNHFSENKDKTSSISIEESEQDMLDYIGKVFTKKSRILLQKRELNLLNQNLDLRSETLYNQKYELLIENEKIKEEKSRLQKTISQLNNDFYQLKKDKLKSKTHKRLLDLSKNRISENLIKLNTQKSKCPMMKPPTTRNKENLDYSIPELSESVLPINPRDSPVPEDKIIDNS</sequence>
<name>A0A1R2D434_9CILI</name>
<evidence type="ECO:0000313" key="3">
    <source>
        <dbReference type="EMBL" id="OMJ95976.1"/>
    </source>
</evidence>
<gene>
    <name evidence="3" type="ORF">SteCoe_535</name>
</gene>
<dbReference type="AlphaFoldDB" id="A0A1R2D434"/>
<feature type="coiled-coil region" evidence="1">
    <location>
        <begin position="235"/>
        <end position="262"/>
    </location>
</feature>
<reference evidence="3 4" key="1">
    <citation type="submission" date="2016-11" db="EMBL/GenBank/DDBJ databases">
        <title>The macronuclear genome of Stentor coeruleus: a giant cell with tiny introns.</title>
        <authorList>
            <person name="Slabodnick M."/>
            <person name="Ruby J.G."/>
            <person name="Reiff S.B."/>
            <person name="Swart E.C."/>
            <person name="Gosai S."/>
            <person name="Prabakaran S."/>
            <person name="Witkowska E."/>
            <person name="Larue G.E."/>
            <person name="Fisher S."/>
            <person name="Freeman R.M."/>
            <person name="Gunawardena J."/>
            <person name="Chu W."/>
            <person name="Stover N.A."/>
            <person name="Gregory B.D."/>
            <person name="Nowacki M."/>
            <person name="Derisi J."/>
            <person name="Roy S.W."/>
            <person name="Marshall W.F."/>
            <person name="Sood P."/>
        </authorList>
    </citation>
    <scope>NUCLEOTIDE SEQUENCE [LARGE SCALE GENOMIC DNA]</scope>
    <source>
        <strain evidence="3">WM001</strain>
    </source>
</reference>